<gene>
    <name evidence="1" type="ORF">FVP01_15360</name>
</gene>
<sequence>MTTSIEVSLATMAWRSTISRSVVRLTRICQSLGMSGLVAGMSGMTNLVFVFHLA</sequence>
<comment type="caution">
    <text evidence="1">The sequence shown here is derived from an EMBL/GenBank/DDBJ whole genome shotgun (WGS) entry which is preliminary data.</text>
</comment>
<accession>A0AA46QTA6</accession>
<dbReference type="EMBL" id="VRMQ01000003">
    <property type="protein sequence ID" value="TXN15338.1"/>
    <property type="molecule type" value="Genomic_DNA"/>
</dbReference>
<dbReference type="Proteomes" id="UP000321504">
    <property type="component" value="Unassembled WGS sequence"/>
</dbReference>
<organism evidence="1 2">
    <name type="scientific">Vibrio parahaemolyticus</name>
    <dbReference type="NCBI Taxonomy" id="670"/>
    <lineage>
        <taxon>Bacteria</taxon>
        <taxon>Pseudomonadati</taxon>
        <taxon>Pseudomonadota</taxon>
        <taxon>Gammaproteobacteria</taxon>
        <taxon>Vibrionales</taxon>
        <taxon>Vibrionaceae</taxon>
        <taxon>Vibrio</taxon>
    </lineage>
</organism>
<evidence type="ECO:0000313" key="1">
    <source>
        <dbReference type="EMBL" id="TXN15338.1"/>
    </source>
</evidence>
<proteinExistence type="predicted"/>
<reference evidence="1 2" key="1">
    <citation type="submission" date="2019-08" db="EMBL/GenBank/DDBJ databases">
        <title>Emerging of two pre-pandemic pathogenic O4:KUT lineages of Vibrio parahaemolyticus in coastal eastern China.</title>
        <authorList>
            <person name="Yu H."/>
        </authorList>
    </citation>
    <scope>NUCLEOTIDE SEQUENCE [LARGE SCALE GENOMIC DNA]</scope>
    <source>
        <strain evidence="1 2">HZ17-383</strain>
    </source>
</reference>
<dbReference type="AlphaFoldDB" id="A0AA46QTA6"/>
<evidence type="ECO:0000313" key="2">
    <source>
        <dbReference type="Proteomes" id="UP000321504"/>
    </source>
</evidence>
<protein>
    <submittedName>
        <fullName evidence="1">Uncharacterized protein</fullName>
    </submittedName>
</protein>
<name>A0AA46QTA6_VIBPH</name>